<dbReference type="OrthoDB" id="26282at2759"/>
<accession>A0A8J6CKC7</accession>
<comment type="subcellular location">
    <subcellularLocation>
        <location evidence="1">Nucleus</location>
    </subcellularLocation>
</comment>
<dbReference type="InterPro" id="IPR045243">
    <property type="entry name" value="Rna14-like"/>
</dbReference>
<dbReference type="OMA" id="HFARESQ"/>
<feature type="domain" description="Suppressor of forked" evidence="5">
    <location>
        <begin position="8"/>
        <end position="530"/>
    </location>
</feature>
<feature type="compositionally biased region" description="Basic and acidic residues" evidence="4">
    <location>
        <begin position="601"/>
        <end position="612"/>
    </location>
</feature>
<dbReference type="SMART" id="SM00386">
    <property type="entry name" value="HAT"/>
    <property type="match status" value="5"/>
</dbReference>
<evidence type="ECO:0000256" key="3">
    <source>
        <dbReference type="ARBA" id="ARBA00023242"/>
    </source>
</evidence>
<evidence type="ECO:0000259" key="5">
    <source>
        <dbReference type="Pfam" id="PF05843"/>
    </source>
</evidence>
<organism evidence="6 7">
    <name type="scientific">Diacronema lutheri</name>
    <name type="common">Unicellular marine alga</name>
    <name type="synonym">Monochrysis lutheri</name>
    <dbReference type="NCBI Taxonomy" id="2081491"/>
    <lineage>
        <taxon>Eukaryota</taxon>
        <taxon>Haptista</taxon>
        <taxon>Haptophyta</taxon>
        <taxon>Pavlovophyceae</taxon>
        <taxon>Pavlovales</taxon>
        <taxon>Pavlovaceae</taxon>
        <taxon>Diacronema</taxon>
    </lineage>
</organism>
<dbReference type="Pfam" id="PF05843">
    <property type="entry name" value="Suf"/>
    <property type="match status" value="1"/>
</dbReference>
<sequence length="859" mass="89568">MASAAERLARAEARLQVDAFDLGAWEVVLSAADASPLTEGRPLYERFLQQFPCAAVQWKALVESELRARDFVSAEAHLGACLRQCPHLGLWGSYISFVRLATNDDAAKLIEAYELLLDTVGLDVGAVPHWLDYISLLKGKARTEPKLIVRVRGAYQRALVLPLNKLELVWKEYEAWEMLINRTLGRQLVAEWLERHRAARRAGRDRTALRIAAPLDAPGRPPRASDDALVRAWRAFLDYELGGQFRLPAADELARATLALEQALLPLRLHAEVYHLAALHFARESQLDVARAYWARGAHVLPGCALLPLAEAEFEERAGNIDRAANAYERVVQGATSPLAWVHALRFTRRTRGAAAARALFARARRSPSAGWQVYATAALLEASAVPDGAGLGADAAAQIAVNIFEKGLLPHGGELRYVRAYADFLRARARLDELRALFERTLARVDGDGDDGALGAMASDGARRPTAEQIDGLWDAYIELERSTGSVGAARALEERRAARHVSVPEPLSAASLAARFSFGGLLPCSDDEAALLGVDAAALDALSFGDAAPAGARVRAAGAAGAAVGGVAVGRLGGVVAGGGTCANGAGTSASAGVQLDVGGERERRADARPARAGGGRAAAAAATTAADAAGGQQQQGAGTADAPLGEVGAMLLARELNAPEQMMLLLAALPAPAEFAGPAPLPDEVNGLLELLVHLPTNLHALVGTAVRLFGGTMAGGSAAPRAPAACVPGAFVGAGAIEPSGGLVRHAPAAGARSGVESGACAAPTAPSAPPSAPPSASLRVKVEEPSARAAPAAAPMAVVALAPAAHTAAPAPRAHDGSDDSRSEDADEPLARRKRAAGSDLYLQRLQKKQHVRP</sequence>
<dbReference type="PANTHER" id="PTHR19980">
    <property type="entry name" value="RNA CLEAVAGE STIMULATION FACTOR"/>
    <property type="match status" value="1"/>
</dbReference>
<evidence type="ECO:0000313" key="6">
    <source>
        <dbReference type="EMBL" id="KAG8470933.1"/>
    </source>
</evidence>
<dbReference type="AlphaFoldDB" id="A0A8J6CKC7"/>
<evidence type="ECO:0000256" key="4">
    <source>
        <dbReference type="SAM" id="MobiDB-lite"/>
    </source>
</evidence>
<dbReference type="InterPro" id="IPR008847">
    <property type="entry name" value="Suf"/>
</dbReference>
<dbReference type="InterPro" id="IPR011990">
    <property type="entry name" value="TPR-like_helical_dom_sf"/>
</dbReference>
<keyword evidence="2" id="KW-0677">Repeat</keyword>
<dbReference type="Proteomes" id="UP000751190">
    <property type="component" value="Unassembled WGS sequence"/>
</dbReference>
<feature type="region of interest" description="Disordered" evidence="4">
    <location>
        <begin position="594"/>
        <end position="619"/>
    </location>
</feature>
<feature type="region of interest" description="Disordered" evidence="4">
    <location>
        <begin position="810"/>
        <end position="859"/>
    </location>
</feature>
<reference evidence="6" key="1">
    <citation type="submission" date="2021-05" db="EMBL/GenBank/DDBJ databases">
        <title>The genome of the haptophyte Pavlova lutheri (Diacronema luteri, Pavlovales) - a model for lipid biosynthesis in eukaryotic algae.</title>
        <authorList>
            <person name="Hulatt C.J."/>
            <person name="Posewitz M.C."/>
        </authorList>
    </citation>
    <scope>NUCLEOTIDE SEQUENCE</scope>
    <source>
        <strain evidence="6">NIVA-4/92</strain>
    </source>
</reference>
<keyword evidence="3" id="KW-0539">Nucleus</keyword>
<dbReference type="PANTHER" id="PTHR19980:SF0">
    <property type="entry name" value="CLEAVAGE STIMULATION FACTOR SUBUNIT 3"/>
    <property type="match status" value="1"/>
</dbReference>
<name>A0A8J6CKC7_DIALT</name>
<protein>
    <recommendedName>
        <fullName evidence="5">Suppressor of forked domain-containing protein</fullName>
    </recommendedName>
</protein>
<gene>
    <name evidence="6" type="ORF">KFE25_009354</name>
</gene>
<keyword evidence="7" id="KW-1185">Reference proteome</keyword>
<comment type="caution">
    <text evidence="6">The sequence shown here is derived from an EMBL/GenBank/DDBJ whole genome shotgun (WGS) entry which is preliminary data.</text>
</comment>
<evidence type="ECO:0000256" key="1">
    <source>
        <dbReference type="ARBA" id="ARBA00004123"/>
    </source>
</evidence>
<feature type="compositionally biased region" description="Basic and acidic residues" evidence="4">
    <location>
        <begin position="818"/>
        <end position="829"/>
    </location>
</feature>
<dbReference type="SUPFAM" id="SSF48452">
    <property type="entry name" value="TPR-like"/>
    <property type="match status" value="1"/>
</dbReference>
<dbReference type="GO" id="GO:0003729">
    <property type="term" value="F:mRNA binding"/>
    <property type="evidence" value="ECO:0007669"/>
    <property type="project" value="TreeGrafter"/>
</dbReference>
<feature type="region of interest" description="Disordered" evidence="4">
    <location>
        <begin position="761"/>
        <end position="788"/>
    </location>
</feature>
<dbReference type="GO" id="GO:0005634">
    <property type="term" value="C:nucleus"/>
    <property type="evidence" value="ECO:0007669"/>
    <property type="project" value="UniProtKB-SubCell"/>
</dbReference>
<dbReference type="InterPro" id="IPR003107">
    <property type="entry name" value="HAT"/>
</dbReference>
<dbReference type="GO" id="GO:0031124">
    <property type="term" value="P:mRNA 3'-end processing"/>
    <property type="evidence" value="ECO:0007669"/>
    <property type="project" value="InterPro"/>
</dbReference>
<dbReference type="EMBL" id="JAGTXO010000001">
    <property type="protein sequence ID" value="KAG8470933.1"/>
    <property type="molecule type" value="Genomic_DNA"/>
</dbReference>
<dbReference type="Gene3D" id="1.25.40.1040">
    <property type="match status" value="1"/>
</dbReference>
<evidence type="ECO:0000313" key="7">
    <source>
        <dbReference type="Proteomes" id="UP000751190"/>
    </source>
</evidence>
<proteinExistence type="predicted"/>
<evidence type="ECO:0000256" key="2">
    <source>
        <dbReference type="ARBA" id="ARBA00022737"/>
    </source>
</evidence>